<dbReference type="InterPro" id="IPR018641">
    <property type="entry name" value="Trfase_1_rSAM/seldom-assoc"/>
</dbReference>
<sequence>MTGSMCALLVVAKAPVAGRSKTRLTPVYSPDAAAELAAASLLDTLAAVRDTPAAAHVVALTGDLDRAHRSVEVMSALAGFTVIAQRGCCFAHRLVNAHVDAAAVARCPVLQIGMDTPQVTSTLLSAVTQTLVRPDVDAVLGPATDGGWWALGVTTPDMAGVLANIETSRPDTGSRTLHGLQRYGCRVAELDELSDVDTPDDVRTVVAELGAGSRFLAAVQEHRPVS</sequence>
<protein>
    <submittedName>
        <fullName evidence="1">DUF2064 domain-containing protein</fullName>
    </submittedName>
</protein>
<gene>
    <name evidence="1" type="ORF">NVS88_04715</name>
</gene>
<dbReference type="Proteomes" id="UP001152755">
    <property type="component" value="Unassembled WGS sequence"/>
</dbReference>
<dbReference type="PANTHER" id="PTHR36529:SF1">
    <property type="entry name" value="GLYCOSYLTRANSFERASE"/>
    <property type="match status" value="1"/>
</dbReference>
<name>A0A9X4LYC4_9ACTN</name>
<dbReference type="RefSeq" id="WP_277832787.1">
    <property type="nucleotide sequence ID" value="NZ_JAAIVF010000003.1"/>
</dbReference>
<comment type="caution">
    <text evidence="1">The sequence shown here is derived from an EMBL/GenBank/DDBJ whole genome shotgun (WGS) entry which is preliminary data.</text>
</comment>
<dbReference type="PANTHER" id="PTHR36529">
    <property type="entry name" value="SLL1095 PROTEIN"/>
    <property type="match status" value="1"/>
</dbReference>
<keyword evidence="2" id="KW-1185">Reference proteome</keyword>
<dbReference type="InterPro" id="IPR029044">
    <property type="entry name" value="Nucleotide-diphossugar_trans"/>
</dbReference>
<dbReference type="EMBL" id="JANRHA010000002">
    <property type="protein sequence ID" value="MDG3013856.1"/>
    <property type="molecule type" value="Genomic_DNA"/>
</dbReference>
<reference evidence="1" key="1">
    <citation type="submission" date="2022-08" db="EMBL/GenBank/DDBJ databases">
        <title>Genome analysis of Corynebacteriales strain.</title>
        <authorList>
            <person name="Lee S.D."/>
        </authorList>
    </citation>
    <scope>NUCLEOTIDE SEQUENCE</scope>
    <source>
        <strain evidence="1">D3-21</strain>
    </source>
</reference>
<evidence type="ECO:0000313" key="2">
    <source>
        <dbReference type="Proteomes" id="UP001152755"/>
    </source>
</evidence>
<proteinExistence type="predicted"/>
<dbReference type="Pfam" id="PF09837">
    <property type="entry name" value="DUF2064"/>
    <property type="match status" value="1"/>
</dbReference>
<evidence type="ECO:0000313" key="1">
    <source>
        <dbReference type="EMBL" id="MDG3013856.1"/>
    </source>
</evidence>
<dbReference type="Gene3D" id="3.90.550.10">
    <property type="entry name" value="Spore Coat Polysaccharide Biosynthesis Protein SpsA, Chain A"/>
    <property type="match status" value="1"/>
</dbReference>
<organism evidence="1 2">
    <name type="scientific">Speluncibacter jeojiensis</name>
    <dbReference type="NCBI Taxonomy" id="2710754"/>
    <lineage>
        <taxon>Bacteria</taxon>
        <taxon>Bacillati</taxon>
        <taxon>Actinomycetota</taxon>
        <taxon>Actinomycetes</taxon>
        <taxon>Mycobacteriales</taxon>
        <taxon>Speluncibacteraceae</taxon>
        <taxon>Speluncibacter</taxon>
    </lineage>
</organism>
<dbReference type="AlphaFoldDB" id="A0A9X4LYC4"/>
<dbReference type="SUPFAM" id="SSF53448">
    <property type="entry name" value="Nucleotide-diphospho-sugar transferases"/>
    <property type="match status" value="1"/>
</dbReference>
<accession>A0A9X4LYC4</accession>